<sequence>MLRRRRGTMLDLRRENRAAVLWSLYFSRPGSRQDLSAATGLSTTSVTNVVRELIDDGIVIEVGSEGSDGGRPRMLLDINPNHRYAIGVDVGETRIRVELFDLAMTPRAKAEYPLNPAEHDVDTVVQGIVSGLNAVLTDGGVDPAAVLGVGVGVPGLVEQGPEVLVHGQTYGWDAVPLERLVRVHTGLPLRFENCAKNMGQAELWFGAARGAENAVVVLVGSGVGASLISGGTTCQEATSSATEWGHTTIVAGGRRCRCGSFGCLEAYVGAEAILDRCGNSRRVHWQHRRHASAVSHPAGTRDVHRGWCHARPVVTGRHAIGGRGRDGLLPGHRDQELPEGVRLPRPRCDRAGRPPADAGLVPAARSDAGRHGRAGDPVFHRGGPVRGGDDPLPGQVRPVSRAPADGQDEAHLGHQLRRPDMRSLVSAGAVWPLPNVPAGPTDQAGLRNSADQEFRNRR</sequence>
<dbReference type="PANTHER" id="PTHR18964:SF149">
    <property type="entry name" value="BIFUNCTIONAL UDP-N-ACETYLGLUCOSAMINE 2-EPIMERASE_N-ACETYLMANNOSAMINE KINASE"/>
    <property type="match status" value="1"/>
</dbReference>
<name>A0A6P2BTR7_9ACTN</name>
<dbReference type="SUPFAM" id="SSF53067">
    <property type="entry name" value="Actin-like ATPase domain"/>
    <property type="match status" value="1"/>
</dbReference>
<feature type="compositionally biased region" description="Basic and acidic residues" evidence="2">
    <location>
        <begin position="323"/>
        <end position="336"/>
    </location>
</feature>
<dbReference type="AlphaFoldDB" id="A0A6P2BTR7"/>
<accession>A0A6P2BTR7</accession>
<dbReference type="Proteomes" id="UP000460272">
    <property type="component" value="Unassembled WGS sequence"/>
</dbReference>
<dbReference type="InterPro" id="IPR036390">
    <property type="entry name" value="WH_DNA-bd_sf"/>
</dbReference>
<dbReference type="InterPro" id="IPR036388">
    <property type="entry name" value="WH-like_DNA-bd_sf"/>
</dbReference>
<dbReference type="OrthoDB" id="3534172at2"/>
<dbReference type="Gene3D" id="3.30.420.40">
    <property type="match status" value="2"/>
</dbReference>
<dbReference type="Gene3D" id="1.10.10.10">
    <property type="entry name" value="Winged helix-like DNA-binding domain superfamily/Winged helix DNA-binding domain"/>
    <property type="match status" value="1"/>
</dbReference>
<organism evidence="3 4">
    <name type="scientific">Trebonia kvetii</name>
    <dbReference type="NCBI Taxonomy" id="2480626"/>
    <lineage>
        <taxon>Bacteria</taxon>
        <taxon>Bacillati</taxon>
        <taxon>Actinomycetota</taxon>
        <taxon>Actinomycetes</taxon>
        <taxon>Streptosporangiales</taxon>
        <taxon>Treboniaceae</taxon>
        <taxon>Trebonia</taxon>
    </lineage>
</organism>
<evidence type="ECO:0000313" key="3">
    <source>
        <dbReference type="EMBL" id="TVZ02087.1"/>
    </source>
</evidence>
<comment type="caution">
    <text evidence="3">The sequence shown here is derived from an EMBL/GenBank/DDBJ whole genome shotgun (WGS) entry which is preliminary data.</text>
</comment>
<dbReference type="SUPFAM" id="SSF46785">
    <property type="entry name" value="Winged helix' DNA-binding domain"/>
    <property type="match status" value="1"/>
</dbReference>
<evidence type="ECO:0000256" key="1">
    <source>
        <dbReference type="ARBA" id="ARBA00006479"/>
    </source>
</evidence>
<gene>
    <name evidence="3" type="ORF">EAS64_31500</name>
</gene>
<reference evidence="3 4" key="1">
    <citation type="submission" date="2018-11" db="EMBL/GenBank/DDBJ databases">
        <title>Trebonia kvetii gen.nov., sp.nov., a novel acidophilic actinobacterium, and proposal of the new actinobacterial family Treboniaceae fam. nov.</title>
        <authorList>
            <person name="Rapoport D."/>
            <person name="Sagova-Mareckova M."/>
            <person name="Sedlacek I."/>
            <person name="Provaznik J."/>
            <person name="Kralova S."/>
            <person name="Pavlinic D."/>
            <person name="Benes V."/>
            <person name="Kopecky J."/>
        </authorList>
    </citation>
    <scope>NUCLEOTIDE SEQUENCE [LARGE SCALE GENOMIC DNA]</scope>
    <source>
        <strain evidence="3 4">15Tr583</strain>
    </source>
</reference>
<keyword evidence="4" id="KW-1185">Reference proteome</keyword>
<comment type="similarity">
    <text evidence="1">Belongs to the ROK (NagC/XylR) family.</text>
</comment>
<proteinExistence type="inferred from homology"/>
<dbReference type="PANTHER" id="PTHR18964">
    <property type="entry name" value="ROK (REPRESSOR, ORF, KINASE) FAMILY"/>
    <property type="match status" value="1"/>
</dbReference>
<dbReference type="Pfam" id="PF00480">
    <property type="entry name" value="ROK"/>
    <property type="match status" value="1"/>
</dbReference>
<evidence type="ECO:0000256" key="2">
    <source>
        <dbReference type="SAM" id="MobiDB-lite"/>
    </source>
</evidence>
<protein>
    <submittedName>
        <fullName evidence="3">ROK family transcriptional regulator</fullName>
    </submittedName>
</protein>
<dbReference type="InterPro" id="IPR043129">
    <property type="entry name" value="ATPase_NBD"/>
</dbReference>
<dbReference type="InterPro" id="IPR000600">
    <property type="entry name" value="ROK"/>
</dbReference>
<feature type="region of interest" description="Disordered" evidence="2">
    <location>
        <begin position="431"/>
        <end position="458"/>
    </location>
</feature>
<evidence type="ECO:0000313" key="4">
    <source>
        <dbReference type="Proteomes" id="UP000460272"/>
    </source>
</evidence>
<feature type="region of interest" description="Disordered" evidence="2">
    <location>
        <begin position="319"/>
        <end position="413"/>
    </location>
</feature>
<dbReference type="EMBL" id="RPFW01000006">
    <property type="protein sequence ID" value="TVZ02087.1"/>
    <property type="molecule type" value="Genomic_DNA"/>
</dbReference>